<name>A0ABT8LH70_9BACT</name>
<dbReference type="PANTHER" id="PTHR37693:SF1">
    <property type="entry name" value="INTEGRAL MEMBRANE PROTEIN"/>
    <property type="match status" value="1"/>
</dbReference>
<reference evidence="7" key="1">
    <citation type="submission" date="2023-06" db="EMBL/GenBank/DDBJ databases">
        <title>Genomic of Agaribacillus aureum.</title>
        <authorList>
            <person name="Wang G."/>
        </authorList>
    </citation>
    <scope>NUCLEOTIDE SEQUENCE</scope>
    <source>
        <strain evidence="7">BMA12</strain>
    </source>
</reference>
<evidence type="ECO:0000256" key="2">
    <source>
        <dbReference type="ARBA" id="ARBA00022475"/>
    </source>
</evidence>
<organism evidence="7 8">
    <name type="scientific">Agaribacillus aureus</name>
    <dbReference type="NCBI Taxonomy" id="3051825"/>
    <lineage>
        <taxon>Bacteria</taxon>
        <taxon>Pseudomonadati</taxon>
        <taxon>Bacteroidota</taxon>
        <taxon>Cytophagia</taxon>
        <taxon>Cytophagales</taxon>
        <taxon>Splendidivirgaceae</taxon>
        <taxon>Agaribacillus</taxon>
    </lineage>
</organism>
<keyword evidence="4 6" id="KW-1133">Transmembrane helix</keyword>
<comment type="caution">
    <text evidence="7">The sequence shown here is derived from an EMBL/GenBank/DDBJ whole genome shotgun (WGS) entry which is preliminary data.</text>
</comment>
<gene>
    <name evidence="7" type="ORF">QQ020_26750</name>
</gene>
<dbReference type="EMBL" id="JAUJEB010000007">
    <property type="protein sequence ID" value="MDN5215706.1"/>
    <property type="molecule type" value="Genomic_DNA"/>
</dbReference>
<evidence type="ECO:0000256" key="4">
    <source>
        <dbReference type="ARBA" id="ARBA00022989"/>
    </source>
</evidence>
<keyword evidence="2" id="KW-1003">Cell membrane</keyword>
<dbReference type="NCBIfam" id="TIGR00374">
    <property type="entry name" value="flippase-like domain"/>
    <property type="match status" value="1"/>
</dbReference>
<dbReference type="PANTHER" id="PTHR37693">
    <property type="entry name" value="PHOSPHATIDYLGLYCEROL LYSYLTRANSFERASE"/>
    <property type="match status" value="1"/>
</dbReference>
<keyword evidence="5 6" id="KW-0472">Membrane</keyword>
<accession>A0ABT8LH70</accession>
<feature type="transmembrane region" description="Helical" evidence="6">
    <location>
        <begin position="86"/>
        <end position="114"/>
    </location>
</feature>
<dbReference type="RefSeq" id="WP_346761044.1">
    <property type="nucleotide sequence ID" value="NZ_JAUJEB010000007.1"/>
</dbReference>
<feature type="transmembrane region" description="Helical" evidence="6">
    <location>
        <begin position="17"/>
        <end position="33"/>
    </location>
</feature>
<feature type="transmembrane region" description="Helical" evidence="6">
    <location>
        <begin position="126"/>
        <end position="149"/>
    </location>
</feature>
<feature type="transmembrane region" description="Helical" evidence="6">
    <location>
        <begin position="325"/>
        <end position="347"/>
    </location>
</feature>
<dbReference type="Proteomes" id="UP001172083">
    <property type="component" value="Unassembled WGS sequence"/>
</dbReference>
<sequence length="365" mass="42249">MELDSKKIFKTLNPNKVWIPILFGVAIVFYRFYTDDSITYDNLNLIFSAKIIPFVLAILLILARFLGYMYRIRAISSEELSWGSSMYIIILWEFASAVTPSVVGGTAVAVFILLKEGINLGKSLAFVMLTAILDNLFFVVAALVSLIAAPDAMFPSNLTTIDGIEEGSLLFGGLKPIFYVSYLLIMVYTFIMFYALFVRPRAFKWFLLKVTSIRYLKKWRYRAYEYGNEIIWASANLKGKRLNYWINISLVTIFIWSVRYLQLNLLIEAYSENSLLDHIIIYSRQIILWITMLIAPTPGGSGFAEYFFEAFFARYLQDYTLVTMVLWRILSYYPFLLLGAIFLPRWIKRVFFKKQEKKDAPSDNA</sequence>
<proteinExistence type="predicted"/>
<dbReference type="InterPro" id="IPR022791">
    <property type="entry name" value="L-PG_synthase/AglD"/>
</dbReference>
<evidence type="ECO:0000256" key="1">
    <source>
        <dbReference type="ARBA" id="ARBA00004651"/>
    </source>
</evidence>
<evidence type="ECO:0000313" key="7">
    <source>
        <dbReference type="EMBL" id="MDN5215706.1"/>
    </source>
</evidence>
<evidence type="ECO:0000256" key="5">
    <source>
        <dbReference type="ARBA" id="ARBA00023136"/>
    </source>
</evidence>
<feature type="transmembrane region" description="Helical" evidence="6">
    <location>
        <begin position="242"/>
        <end position="261"/>
    </location>
</feature>
<feature type="transmembrane region" description="Helical" evidence="6">
    <location>
        <begin position="45"/>
        <end position="66"/>
    </location>
</feature>
<evidence type="ECO:0000313" key="8">
    <source>
        <dbReference type="Proteomes" id="UP001172083"/>
    </source>
</evidence>
<dbReference type="Pfam" id="PF03706">
    <property type="entry name" value="LPG_synthase_TM"/>
    <property type="match status" value="1"/>
</dbReference>
<keyword evidence="3 6" id="KW-0812">Transmembrane</keyword>
<evidence type="ECO:0000256" key="6">
    <source>
        <dbReference type="SAM" id="Phobius"/>
    </source>
</evidence>
<feature type="transmembrane region" description="Helical" evidence="6">
    <location>
        <begin position="177"/>
        <end position="197"/>
    </location>
</feature>
<comment type="subcellular location">
    <subcellularLocation>
        <location evidence="1">Cell membrane</location>
        <topology evidence="1">Multi-pass membrane protein</topology>
    </subcellularLocation>
</comment>
<keyword evidence="8" id="KW-1185">Reference proteome</keyword>
<protein>
    <submittedName>
        <fullName evidence="7">Lysylphosphatidylglycerol synthase transmembrane domain-containing protein</fullName>
    </submittedName>
</protein>
<evidence type="ECO:0000256" key="3">
    <source>
        <dbReference type="ARBA" id="ARBA00022692"/>
    </source>
</evidence>